<organism evidence="2 3">
    <name type="scientific">Gambusia affinis</name>
    <name type="common">Western mosquitofish</name>
    <name type="synonym">Heterandria affinis</name>
    <dbReference type="NCBI Taxonomy" id="33528"/>
    <lineage>
        <taxon>Eukaryota</taxon>
        <taxon>Metazoa</taxon>
        <taxon>Chordata</taxon>
        <taxon>Craniata</taxon>
        <taxon>Vertebrata</taxon>
        <taxon>Euteleostomi</taxon>
        <taxon>Actinopterygii</taxon>
        <taxon>Neopterygii</taxon>
        <taxon>Teleostei</taxon>
        <taxon>Neoteleostei</taxon>
        <taxon>Acanthomorphata</taxon>
        <taxon>Ovalentaria</taxon>
        <taxon>Atherinomorphae</taxon>
        <taxon>Cyprinodontiformes</taxon>
        <taxon>Poeciliidae</taxon>
        <taxon>Poeciliinae</taxon>
        <taxon>Gambusia</taxon>
    </lineage>
</organism>
<evidence type="ECO:0000313" key="3">
    <source>
        <dbReference type="Proteomes" id="UP000250572"/>
    </source>
</evidence>
<evidence type="ECO:0000259" key="1">
    <source>
        <dbReference type="Pfam" id="PF25387"/>
    </source>
</evidence>
<dbReference type="InterPro" id="IPR057400">
    <property type="entry name" value="ADGRF3/5_N"/>
</dbReference>
<dbReference type="Proteomes" id="UP000250572">
    <property type="component" value="Unassembled WGS sequence"/>
</dbReference>
<gene>
    <name evidence="2" type="ORF">CCH79_00000286</name>
</gene>
<sequence>CSPISGDYQCRCEDQYRWPCDQCVTYGSCDNITGDTCGCISGIPVDGQYCQAEDQYTSTAPPVIHQFFVSFELTTRDAGVVEQLRNIRYPIIFSEGVQLSTMNISTVCSPNNTSYQCRCEDQYGWPCDMCSTYGQCSSFLNNTCGCINALPPNNTYCQPLS</sequence>
<name>A0A315VXN3_GAMAF</name>
<accession>A0A315VXN3</accession>
<dbReference type="AlphaFoldDB" id="A0A315VXN3"/>
<proteinExistence type="predicted"/>
<dbReference type="Pfam" id="PF25387">
    <property type="entry name" value="ADGRF3_N"/>
    <property type="match status" value="2"/>
</dbReference>
<feature type="domain" description="ADGRF3/5-like N-terminal" evidence="1">
    <location>
        <begin position="1"/>
        <end position="53"/>
    </location>
</feature>
<reference evidence="2 3" key="1">
    <citation type="journal article" date="2018" name="G3 (Bethesda)">
        <title>A High-Quality Reference Genome for the Invasive Mosquitofish Gambusia affinis Using a Chicago Library.</title>
        <authorList>
            <person name="Hoffberg S.L."/>
            <person name="Troendle N.J."/>
            <person name="Glenn T.C."/>
            <person name="Mahmud O."/>
            <person name="Louha S."/>
            <person name="Chalopin D."/>
            <person name="Bennetzen J.L."/>
            <person name="Mauricio R."/>
        </authorList>
    </citation>
    <scope>NUCLEOTIDE SEQUENCE [LARGE SCALE GENOMIC DNA]</scope>
    <source>
        <strain evidence="2">NE01/NJP1002.9</strain>
        <tissue evidence="2">Muscle</tissue>
    </source>
</reference>
<dbReference type="EMBL" id="NHOQ01001000">
    <property type="protein sequence ID" value="PWA27684.1"/>
    <property type="molecule type" value="Genomic_DNA"/>
</dbReference>
<feature type="non-terminal residue" evidence="2">
    <location>
        <position position="1"/>
    </location>
</feature>
<comment type="caution">
    <text evidence="2">The sequence shown here is derived from an EMBL/GenBank/DDBJ whole genome shotgun (WGS) entry which is preliminary data.</text>
</comment>
<protein>
    <recommendedName>
        <fullName evidence="1">ADGRF3/5-like N-terminal domain-containing protein</fullName>
    </recommendedName>
</protein>
<evidence type="ECO:0000313" key="2">
    <source>
        <dbReference type="EMBL" id="PWA27684.1"/>
    </source>
</evidence>
<keyword evidence="3" id="KW-1185">Reference proteome</keyword>
<feature type="non-terminal residue" evidence="2">
    <location>
        <position position="161"/>
    </location>
</feature>
<feature type="domain" description="ADGRF3/5-like N-terminal" evidence="1">
    <location>
        <begin position="105"/>
        <end position="160"/>
    </location>
</feature>